<sequence>MVEHLVILKFGTSTTGEQKNEAIQRLKGLQGQISGIVDLQAGHNFCERSQGFEVGLSVRFEDKASLEAYGPHPKHQEVVAFLREIGLVDIIVVDFEH</sequence>
<gene>
    <name evidence="3" type="ORF">J2Z37_004088</name>
</gene>
<dbReference type="SMART" id="SM00886">
    <property type="entry name" value="Dabb"/>
    <property type="match status" value="1"/>
</dbReference>
<dbReference type="InterPro" id="IPR013097">
    <property type="entry name" value="Dabb"/>
</dbReference>
<accession>A0ABS4GUX8</accession>
<reference evidence="3 4" key="1">
    <citation type="submission" date="2021-03" db="EMBL/GenBank/DDBJ databases">
        <title>Genomic Encyclopedia of Type Strains, Phase IV (KMG-IV): sequencing the most valuable type-strain genomes for metagenomic binning, comparative biology and taxonomic classification.</title>
        <authorList>
            <person name="Goeker M."/>
        </authorList>
    </citation>
    <scope>NUCLEOTIDE SEQUENCE [LARGE SCALE GENOMIC DNA]</scope>
    <source>
        <strain evidence="3 4">DSM 24738</strain>
    </source>
</reference>
<dbReference type="Gene3D" id="3.30.70.100">
    <property type="match status" value="1"/>
</dbReference>
<evidence type="ECO:0000259" key="2">
    <source>
        <dbReference type="PROSITE" id="PS51502"/>
    </source>
</evidence>
<dbReference type="PANTHER" id="PTHR33178">
    <property type="match status" value="1"/>
</dbReference>
<evidence type="ECO:0000313" key="4">
    <source>
        <dbReference type="Proteomes" id="UP001519343"/>
    </source>
</evidence>
<keyword evidence="4" id="KW-1185">Reference proteome</keyword>
<evidence type="ECO:0000256" key="1">
    <source>
        <dbReference type="ARBA" id="ARBA00011738"/>
    </source>
</evidence>
<dbReference type="PROSITE" id="PS51502">
    <property type="entry name" value="S_R_A_B_BARREL"/>
    <property type="match status" value="1"/>
</dbReference>
<dbReference type="InterPro" id="IPR011008">
    <property type="entry name" value="Dimeric_a/b-barrel"/>
</dbReference>
<feature type="domain" description="Stress-response A/B barrel" evidence="2">
    <location>
        <begin position="2"/>
        <end position="95"/>
    </location>
</feature>
<comment type="caution">
    <text evidence="3">The sequence shown here is derived from an EMBL/GenBank/DDBJ whole genome shotgun (WGS) entry which is preliminary data.</text>
</comment>
<dbReference type="Proteomes" id="UP001519343">
    <property type="component" value="Unassembled WGS sequence"/>
</dbReference>
<dbReference type="SUPFAM" id="SSF54909">
    <property type="entry name" value="Dimeric alpha+beta barrel"/>
    <property type="match status" value="1"/>
</dbReference>
<dbReference type="InterPro" id="IPR044662">
    <property type="entry name" value="HS1/DABB1-like"/>
</dbReference>
<dbReference type="PANTHER" id="PTHR33178:SF10">
    <property type="entry name" value="STRESS-RESPONSE A_B BARREL DOMAIN-CONTAINING PROTEIN"/>
    <property type="match status" value="1"/>
</dbReference>
<organism evidence="3 4">
    <name type="scientific">Ammoniphilus resinae</name>
    <dbReference type="NCBI Taxonomy" id="861532"/>
    <lineage>
        <taxon>Bacteria</taxon>
        <taxon>Bacillati</taxon>
        <taxon>Bacillota</taxon>
        <taxon>Bacilli</taxon>
        <taxon>Bacillales</taxon>
        <taxon>Paenibacillaceae</taxon>
        <taxon>Aneurinibacillus group</taxon>
        <taxon>Ammoniphilus</taxon>
    </lineage>
</organism>
<comment type="subunit">
    <text evidence="1">Homodimer.</text>
</comment>
<dbReference type="RefSeq" id="WP_209812079.1">
    <property type="nucleotide sequence ID" value="NZ_JAGGKT010000016.1"/>
</dbReference>
<proteinExistence type="predicted"/>
<evidence type="ECO:0000313" key="3">
    <source>
        <dbReference type="EMBL" id="MBP1934071.1"/>
    </source>
</evidence>
<dbReference type="Pfam" id="PF07876">
    <property type="entry name" value="Dabb"/>
    <property type="match status" value="1"/>
</dbReference>
<dbReference type="EMBL" id="JAGGKT010000016">
    <property type="protein sequence ID" value="MBP1934071.1"/>
    <property type="molecule type" value="Genomic_DNA"/>
</dbReference>
<protein>
    <recommendedName>
        <fullName evidence="2">Stress-response A/B barrel domain-containing protein</fullName>
    </recommendedName>
</protein>
<name>A0ABS4GUX8_9BACL</name>